<dbReference type="EMBL" id="JABMIG020000119">
    <property type="protein sequence ID" value="KAL3791021.1"/>
    <property type="molecule type" value="Genomic_DNA"/>
</dbReference>
<organism evidence="1 2">
    <name type="scientific">Cyclotella cryptica</name>
    <dbReference type="NCBI Taxonomy" id="29204"/>
    <lineage>
        <taxon>Eukaryota</taxon>
        <taxon>Sar</taxon>
        <taxon>Stramenopiles</taxon>
        <taxon>Ochrophyta</taxon>
        <taxon>Bacillariophyta</taxon>
        <taxon>Coscinodiscophyceae</taxon>
        <taxon>Thalassiosirophycidae</taxon>
        <taxon>Stephanodiscales</taxon>
        <taxon>Stephanodiscaceae</taxon>
        <taxon>Cyclotella</taxon>
    </lineage>
</organism>
<evidence type="ECO:0000313" key="2">
    <source>
        <dbReference type="Proteomes" id="UP001516023"/>
    </source>
</evidence>
<evidence type="ECO:0000313" key="1">
    <source>
        <dbReference type="EMBL" id="KAL3791021.1"/>
    </source>
</evidence>
<sequence>MLRWNLKHTPCMFANVSRRRSAGIIDNHRRTLQHHKEIVNEEKNRAFLTGSTIELDPMF</sequence>
<accession>A0ABD3PTE4</accession>
<proteinExistence type="predicted"/>
<gene>
    <name evidence="1" type="ORF">HJC23_003010</name>
</gene>
<reference evidence="1 2" key="1">
    <citation type="journal article" date="2020" name="G3 (Bethesda)">
        <title>Improved Reference Genome for Cyclotella cryptica CCMP332, a Model for Cell Wall Morphogenesis, Salinity Adaptation, and Lipid Production in Diatoms (Bacillariophyta).</title>
        <authorList>
            <person name="Roberts W.R."/>
            <person name="Downey K.M."/>
            <person name="Ruck E.C."/>
            <person name="Traller J.C."/>
            <person name="Alverson A.J."/>
        </authorList>
    </citation>
    <scope>NUCLEOTIDE SEQUENCE [LARGE SCALE GENOMIC DNA]</scope>
    <source>
        <strain evidence="1 2">CCMP332</strain>
    </source>
</reference>
<protein>
    <submittedName>
        <fullName evidence="1">Uncharacterized protein</fullName>
    </submittedName>
</protein>
<name>A0ABD3PTE4_9STRA</name>
<dbReference type="AlphaFoldDB" id="A0ABD3PTE4"/>
<dbReference type="Proteomes" id="UP001516023">
    <property type="component" value="Unassembled WGS sequence"/>
</dbReference>
<comment type="caution">
    <text evidence="1">The sequence shown here is derived from an EMBL/GenBank/DDBJ whole genome shotgun (WGS) entry which is preliminary data.</text>
</comment>
<keyword evidence="2" id="KW-1185">Reference proteome</keyword>